<evidence type="ECO:0000313" key="2">
    <source>
        <dbReference type="Proteomes" id="UP001589609"/>
    </source>
</evidence>
<accession>A0ABV5WIU2</accession>
<name>A0ABV5WIU2_9BACI</name>
<evidence type="ECO:0008006" key="3">
    <source>
        <dbReference type="Google" id="ProtNLM"/>
    </source>
</evidence>
<reference evidence="1 2" key="1">
    <citation type="submission" date="2024-09" db="EMBL/GenBank/DDBJ databases">
        <authorList>
            <person name="Sun Q."/>
            <person name="Mori K."/>
        </authorList>
    </citation>
    <scope>NUCLEOTIDE SEQUENCE [LARGE SCALE GENOMIC DNA]</scope>
    <source>
        <strain evidence="1 2">JCM 11201</strain>
    </source>
</reference>
<protein>
    <recommendedName>
        <fullName evidence="3">Phosphoesterase</fullName>
    </recommendedName>
</protein>
<dbReference type="RefSeq" id="WP_379950856.1">
    <property type="nucleotide sequence ID" value="NZ_JAPCYI010000002.1"/>
</dbReference>
<dbReference type="Proteomes" id="UP001589609">
    <property type="component" value="Unassembled WGS sequence"/>
</dbReference>
<sequence>MNVIDLNAERQRRQKEKQMITIPIIKRVYEEDGEIKFEISGEREVPLAWLDK</sequence>
<keyword evidence="2" id="KW-1185">Reference proteome</keyword>
<gene>
    <name evidence="1" type="ORF">ACFFMS_19705</name>
</gene>
<proteinExistence type="predicted"/>
<evidence type="ECO:0000313" key="1">
    <source>
        <dbReference type="EMBL" id="MFB9760545.1"/>
    </source>
</evidence>
<organism evidence="1 2">
    <name type="scientific">Ectobacillus funiculus</name>
    <dbReference type="NCBI Taxonomy" id="137993"/>
    <lineage>
        <taxon>Bacteria</taxon>
        <taxon>Bacillati</taxon>
        <taxon>Bacillota</taxon>
        <taxon>Bacilli</taxon>
        <taxon>Bacillales</taxon>
        <taxon>Bacillaceae</taxon>
        <taxon>Ectobacillus</taxon>
    </lineage>
</organism>
<dbReference type="EMBL" id="JBHMAF010000153">
    <property type="protein sequence ID" value="MFB9760545.1"/>
    <property type="molecule type" value="Genomic_DNA"/>
</dbReference>
<comment type="caution">
    <text evidence="1">The sequence shown here is derived from an EMBL/GenBank/DDBJ whole genome shotgun (WGS) entry which is preliminary data.</text>
</comment>